<gene>
    <name evidence="3" type="ORF">DEBURN_LOCUS5052</name>
</gene>
<keyword evidence="4" id="KW-1185">Reference proteome</keyword>
<feature type="non-terminal residue" evidence="3">
    <location>
        <position position="1"/>
    </location>
</feature>
<sequence length="362" mass="41313">FVDEKFTIKTLKTPKNIQNQFMFLYVFLSGTAVMITFHNFIISIVLYKARKSNVSNISKIILNLGIMLLFLFRSMLVYAPTWTELLGCQIIFYMQFVATFIYRSALAFFLLWRLRQVGNSQIDKWASIALLSTRTIAHLITFGFINVYVSRDSTRTYCLYRNSGLQIPESISIAIDFLIDIYITVRLIQILRNANKNASNLRTSMNKKTKRSLFTAVMYWNFVRLAVVFGLNIMAVVYFLPLPDTGDSHFTKYIFSTFFFILTSYVVTVDAEIVKVIEGENQNKKGSNKYTSENSSYPSSPTNRATYKNTGSEFTQEEFEEIIGSSKATNRDLEKGDATNRDSNISGGSTIIIPNTTDTTDI</sequence>
<feature type="compositionally biased region" description="Basic and acidic residues" evidence="1">
    <location>
        <begin position="329"/>
        <end position="340"/>
    </location>
</feature>
<feature type="transmembrane region" description="Helical" evidence="2">
    <location>
        <begin position="253"/>
        <end position="274"/>
    </location>
</feature>
<evidence type="ECO:0000313" key="4">
    <source>
        <dbReference type="Proteomes" id="UP000789706"/>
    </source>
</evidence>
<reference evidence="3" key="1">
    <citation type="submission" date="2021-06" db="EMBL/GenBank/DDBJ databases">
        <authorList>
            <person name="Kallberg Y."/>
            <person name="Tangrot J."/>
            <person name="Rosling A."/>
        </authorList>
    </citation>
    <scope>NUCLEOTIDE SEQUENCE</scope>
    <source>
        <strain evidence="3">AZ414A</strain>
    </source>
</reference>
<keyword evidence="2" id="KW-0472">Membrane</keyword>
<keyword evidence="2" id="KW-1133">Transmembrane helix</keyword>
<dbReference type="EMBL" id="CAJVPK010000424">
    <property type="protein sequence ID" value="CAG8508533.1"/>
    <property type="molecule type" value="Genomic_DNA"/>
</dbReference>
<feature type="transmembrane region" description="Helical" evidence="2">
    <location>
        <begin position="22"/>
        <end position="48"/>
    </location>
</feature>
<evidence type="ECO:0000256" key="2">
    <source>
        <dbReference type="SAM" id="Phobius"/>
    </source>
</evidence>
<comment type="caution">
    <text evidence="3">The sequence shown here is derived from an EMBL/GenBank/DDBJ whole genome shotgun (WGS) entry which is preliminary data.</text>
</comment>
<organism evidence="3 4">
    <name type="scientific">Diversispora eburnea</name>
    <dbReference type="NCBI Taxonomy" id="1213867"/>
    <lineage>
        <taxon>Eukaryota</taxon>
        <taxon>Fungi</taxon>
        <taxon>Fungi incertae sedis</taxon>
        <taxon>Mucoromycota</taxon>
        <taxon>Glomeromycotina</taxon>
        <taxon>Glomeromycetes</taxon>
        <taxon>Diversisporales</taxon>
        <taxon>Diversisporaceae</taxon>
        <taxon>Diversispora</taxon>
    </lineage>
</organism>
<proteinExistence type="predicted"/>
<evidence type="ECO:0000256" key="1">
    <source>
        <dbReference type="SAM" id="MobiDB-lite"/>
    </source>
</evidence>
<feature type="transmembrane region" description="Helical" evidence="2">
    <location>
        <begin position="90"/>
        <end position="113"/>
    </location>
</feature>
<accession>A0A9N8ZVW0</accession>
<feature type="transmembrane region" description="Helical" evidence="2">
    <location>
        <begin position="60"/>
        <end position="78"/>
    </location>
</feature>
<feature type="compositionally biased region" description="Low complexity" evidence="1">
    <location>
        <begin position="350"/>
        <end position="362"/>
    </location>
</feature>
<name>A0A9N8ZVW0_9GLOM</name>
<feature type="region of interest" description="Disordered" evidence="1">
    <location>
        <begin position="284"/>
        <end position="308"/>
    </location>
</feature>
<keyword evidence="2" id="KW-0812">Transmembrane</keyword>
<dbReference type="AlphaFoldDB" id="A0A9N8ZVW0"/>
<evidence type="ECO:0000313" key="3">
    <source>
        <dbReference type="EMBL" id="CAG8508533.1"/>
    </source>
</evidence>
<dbReference type="OrthoDB" id="2416917at2759"/>
<feature type="region of interest" description="Disordered" evidence="1">
    <location>
        <begin position="325"/>
        <end position="362"/>
    </location>
</feature>
<protein>
    <submittedName>
        <fullName evidence="3">4981_t:CDS:1</fullName>
    </submittedName>
</protein>
<dbReference type="Proteomes" id="UP000789706">
    <property type="component" value="Unassembled WGS sequence"/>
</dbReference>
<feature type="transmembrane region" description="Helical" evidence="2">
    <location>
        <begin position="125"/>
        <end position="150"/>
    </location>
</feature>
<feature type="transmembrane region" description="Helical" evidence="2">
    <location>
        <begin position="212"/>
        <end position="241"/>
    </location>
</feature>